<evidence type="ECO:0000259" key="3">
    <source>
        <dbReference type="Pfam" id="PF07282"/>
    </source>
</evidence>
<protein>
    <submittedName>
        <fullName evidence="4">Transposase</fullName>
    </submittedName>
</protein>
<keyword evidence="5" id="KW-1185">Reference proteome</keyword>
<organism evidence="4 5">
    <name type="scientific">Saccharopolyspora shandongensis</name>
    <dbReference type="NCBI Taxonomy" id="418495"/>
    <lineage>
        <taxon>Bacteria</taxon>
        <taxon>Bacillati</taxon>
        <taxon>Actinomycetota</taxon>
        <taxon>Actinomycetes</taxon>
        <taxon>Pseudonocardiales</taxon>
        <taxon>Pseudonocardiaceae</taxon>
        <taxon>Saccharopolyspora</taxon>
    </lineage>
</organism>
<evidence type="ECO:0000313" key="5">
    <source>
        <dbReference type="Proteomes" id="UP000199529"/>
    </source>
</evidence>
<dbReference type="AlphaFoldDB" id="A0A1H2ZKY6"/>
<dbReference type="Proteomes" id="UP000199529">
    <property type="component" value="Unassembled WGS sequence"/>
</dbReference>
<evidence type="ECO:0000256" key="2">
    <source>
        <dbReference type="SAM" id="MobiDB-lite"/>
    </source>
</evidence>
<dbReference type="Pfam" id="PF07282">
    <property type="entry name" value="Cas12f1-like_TNB"/>
    <property type="match status" value="1"/>
</dbReference>
<dbReference type="STRING" id="418495.SAMN05216215_100895"/>
<gene>
    <name evidence="4" type="ORF">SAMN05216215_100895</name>
</gene>
<dbReference type="InterPro" id="IPR010095">
    <property type="entry name" value="Cas12f1-like_TNB"/>
</dbReference>
<evidence type="ECO:0000313" key="4">
    <source>
        <dbReference type="EMBL" id="SDX18041.1"/>
    </source>
</evidence>
<name>A0A1H2ZKY6_9PSEU</name>
<reference evidence="5" key="1">
    <citation type="submission" date="2016-10" db="EMBL/GenBank/DDBJ databases">
        <authorList>
            <person name="Varghese N."/>
            <person name="Submissions S."/>
        </authorList>
    </citation>
    <scope>NUCLEOTIDE SEQUENCE [LARGE SCALE GENOMIC DNA]</scope>
    <source>
        <strain evidence="5">CGMCC 4.3530</strain>
    </source>
</reference>
<evidence type="ECO:0000256" key="1">
    <source>
        <dbReference type="ARBA" id="ARBA00023125"/>
    </source>
</evidence>
<dbReference type="EMBL" id="FNOK01000008">
    <property type="protein sequence ID" value="SDX18041.1"/>
    <property type="molecule type" value="Genomic_DNA"/>
</dbReference>
<feature type="domain" description="Cas12f1-like TNB" evidence="3">
    <location>
        <begin position="356"/>
        <end position="413"/>
    </location>
</feature>
<proteinExistence type="predicted"/>
<accession>A0A1H2ZKY6</accession>
<dbReference type="NCBIfam" id="NF040570">
    <property type="entry name" value="guided_TnpB"/>
    <property type="match status" value="1"/>
</dbReference>
<dbReference type="GO" id="GO:0003677">
    <property type="term" value="F:DNA binding"/>
    <property type="evidence" value="ECO:0007669"/>
    <property type="project" value="UniProtKB-KW"/>
</dbReference>
<feature type="region of interest" description="Disordered" evidence="2">
    <location>
        <begin position="434"/>
        <end position="454"/>
    </location>
</feature>
<keyword evidence="1" id="KW-0238">DNA-binding</keyword>
<sequence length="468" mass="52422">MKVTRIAYSQGLNAGKFELLAEQARRLGRVRGEVWQRYGSVNGAGLSDRQIRDTWMADGTAELFGVLANAWKETVRDAVADIAANRASAKAVVRKAIHQRTLDQAERKRMYTALKRDAWTEDPFLSRQMRKQWKRGRNRTHNQIVVRSDQYRTFTLAEKGDVWLAVPGLQRRQLVRIPLNTTVAPSGTLRLILRAGRVEVHYQIDASVMKSSAHPAGDREIGVDKGYTEVLTDSDGQHHGTGLGVLLTCESDYRKTKNARRAKIRSVAEKAREAGDHAKADRIVRNNLGTIKRDRRSSRWQQTVRATTFRAVHAVVDKAALIAAEDLTRTFTARNKRGRNVNRRLAAWTKGVTAEALASVSERRGSALTLVNAAYTSQVAPCCGVFGRRSGERLHCTRCGVVWQADHAAAINVLHRVGDPDITPHTPYQRVKSIVQQRTDRRPDQTADPGLQPIDGERNIQLKINLDQ</sequence>